<evidence type="ECO:0000313" key="1">
    <source>
        <dbReference type="EMBL" id="QGT16869.1"/>
    </source>
</evidence>
<accession>A0A6I6CLH3</accession>
<name>A0A6I6CLH3_WOLPI</name>
<protein>
    <submittedName>
        <fullName evidence="1">Uncharacterized protein</fullName>
    </submittedName>
</protein>
<dbReference type="AlphaFoldDB" id="A0A6I6CLH3"/>
<reference evidence="1 2" key="1">
    <citation type="submission" date="2019-03" db="EMBL/GenBank/DDBJ databases">
        <title>Wolbachia endosymbiont of Haematobia irritans wIrr.</title>
        <authorList>
            <person name="Parry R.H."/>
            <person name="Asgari S."/>
        </authorList>
    </citation>
    <scope>NUCLEOTIDE SEQUENCE [LARGE SCALE GENOMIC DNA]</scope>
    <source>
        <strain evidence="2">wIrr</strain>
    </source>
</reference>
<dbReference type="EMBL" id="CP037426">
    <property type="protein sequence ID" value="QGT16869.1"/>
    <property type="molecule type" value="Genomic_DNA"/>
</dbReference>
<organism evidence="1 2">
    <name type="scientific">Wolbachia pipientis</name>
    <dbReference type="NCBI Taxonomy" id="955"/>
    <lineage>
        <taxon>Bacteria</taxon>
        <taxon>Pseudomonadati</taxon>
        <taxon>Pseudomonadota</taxon>
        <taxon>Alphaproteobacteria</taxon>
        <taxon>Rickettsiales</taxon>
        <taxon>Anaplasmataceae</taxon>
        <taxon>Wolbachieae</taxon>
        <taxon>Wolbachia</taxon>
    </lineage>
</organism>
<proteinExistence type="predicted"/>
<dbReference type="RefSeq" id="WP_080717592.1">
    <property type="nucleotide sequence ID" value="NZ_AP028950.1"/>
</dbReference>
<gene>
    <name evidence="1" type="ORF">E0495_06965</name>
</gene>
<sequence length="71" mass="8347">MLRTSLYKYQSSEIKDTQRRGIVTPLDYKNRCSARFSSLVYYTESSEQLIELLGSYIRLENAVYVIITEEL</sequence>
<evidence type="ECO:0000313" key="2">
    <source>
        <dbReference type="Proteomes" id="UP000422744"/>
    </source>
</evidence>
<dbReference type="Proteomes" id="UP000422744">
    <property type="component" value="Chromosome"/>
</dbReference>